<reference evidence="2" key="2">
    <citation type="submission" date="2021-12" db="EMBL/GenBank/DDBJ databases">
        <title>Resequencing data analysis of finger millet.</title>
        <authorList>
            <person name="Hatakeyama M."/>
            <person name="Aluri S."/>
            <person name="Balachadran M.T."/>
            <person name="Sivarajan S.R."/>
            <person name="Poveda L."/>
            <person name="Shimizu-Inatsugi R."/>
            <person name="Schlapbach R."/>
            <person name="Sreeman S.M."/>
            <person name="Shimizu K.K."/>
        </authorList>
    </citation>
    <scope>NUCLEOTIDE SEQUENCE</scope>
</reference>
<reference evidence="2" key="1">
    <citation type="journal article" date="2018" name="DNA Res.">
        <title>Multiple hybrid de novo genome assembly of finger millet, an orphan allotetraploid crop.</title>
        <authorList>
            <person name="Hatakeyama M."/>
            <person name="Aluri S."/>
            <person name="Balachadran M.T."/>
            <person name="Sivarajan S.R."/>
            <person name="Patrignani A."/>
            <person name="Gruter S."/>
            <person name="Poveda L."/>
            <person name="Shimizu-Inatsugi R."/>
            <person name="Baeten J."/>
            <person name="Francoijs K.J."/>
            <person name="Nataraja K.N."/>
            <person name="Reddy Y.A.N."/>
            <person name="Phadnis S."/>
            <person name="Ravikumar R.L."/>
            <person name="Schlapbach R."/>
            <person name="Sreeman S.M."/>
            <person name="Shimizu K.K."/>
        </authorList>
    </citation>
    <scope>NUCLEOTIDE SEQUENCE</scope>
</reference>
<evidence type="ECO:0000313" key="4">
    <source>
        <dbReference type="Proteomes" id="UP001054889"/>
    </source>
</evidence>
<sequence>MPPQVDFDAMVRGVGGGVAYDDDDPYAPAESLRLRIGEDIDWSDVVVVGGGGAAVLQRGDSTKGAGANPKSAARRSVHQAAAPRSSMSSAPAPRKVVPVVIGGLPGKVRCSPCRLGGRARVFAAAGEQQAVAGAASHRELEEPGSPKVSCLGAVRPKQNPATMSRRASWRPWFPARVTCCFSSCHRSASTGNEEADD</sequence>
<keyword evidence="4" id="KW-1185">Reference proteome</keyword>
<dbReference type="EMBL" id="BQKI01000001">
    <property type="protein sequence ID" value="GJM85166.1"/>
    <property type="molecule type" value="Genomic_DNA"/>
</dbReference>
<dbReference type="PANTHER" id="PTHR34120:SF13">
    <property type="entry name" value="OS02G0533700 PROTEIN"/>
    <property type="match status" value="1"/>
</dbReference>
<evidence type="ECO:0000313" key="2">
    <source>
        <dbReference type="EMBL" id="GJM85166.1"/>
    </source>
</evidence>
<evidence type="ECO:0000313" key="3">
    <source>
        <dbReference type="EMBL" id="GJM85794.1"/>
    </source>
</evidence>
<comment type="caution">
    <text evidence="2">The sequence shown here is derived from an EMBL/GenBank/DDBJ whole genome shotgun (WGS) entry which is preliminary data.</text>
</comment>
<proteinExistence type="predicted"/>
<feature type="region of interest" description="Disordered" evidence="1">
    <location>
        <begin position="57"/>
        <end position="91"/>
    </location>
</feature>
<protein>
    <submittedName>
        <fullName evidence="2">Uncharacterized protein</fullName>
    </submittedName>
</protein>
<dbReference type="PANTHER" id="PTHR34120">
    <property type="entry name" value="EXPRESSED PROTEIN"/>
    <property type="match status" value="1"/>
</dbReference>
<dbReference type="EMBL" id="BQKI01000001">
    <property type="protein sequence ID" value="GJM85794.1"/>
    <property type="molecule type" value="Genomic_DNA"/>
</dbReference>
<dbReference type="Proteomes" id="UP001054889">
    <property type="component" value="Unassembled WGS sequence"/>
</dbReference>
<accession>A0AAV5BGR7</accession>
<name>A0AAV5BGR7_ELECO</name>
<feature type="compositionally biased region" description="Low complexity" evidence="1">
    <location>
        <begin position="80"/>
        <end position="91"/>
    </location>
</feature>
<dbReference type="AlphaFoldDB" id="A0AAV5BGR7"/>
<organism evidence="2 4">
    <name type="scientific">Eleusine coracana subsp. coracana</name>
    <dbReference type="NCBI Taxonomy" id="191504"/>
    <lineage>
        <taxon>Eukaryota</taxon>
        <taxon>Viridiplantae</taxon>
        <taxon>Streptophyta</taxon>
        <taxon>Embryophyta</taxon>
        <taxon>Tracheophyta</taxon>
        <taxon>Spermatophyta</taxon>
        <taxon>Magnoliopsida</taxon>
        <taxon>Liliopsida</taxon>
        <taxon>Poales</taxon>
        <taxon>Poaceae</taxon>
        <taxon>PACMAD clade</taxon>
        <taxon>Chloridoideae</taxon>
        <taxon>Cynodonteae</taxon>
        <taxon>Eleusininae</taxon>
        <taxon>Eleusine</taxon>
    </lineage>
</organism>
<evidence type="ECO:0000256" key="1">
    <source>
        <dbReference type="SAM" id="MobiDB-lite"/>
    </source>
</evidence>
<gene>
    <name evidence="2" type="primary">ga00907</name>
    <name evidence="3" type="synonym">ga01594</name>
    <name evidence="2" type="ORF">PR202_ga00907</name>
    <name evidence="3" type="ORF">PR202_ga01594</name>
</gene>